<keyword evidence="3" id="KW-0812">Transmembrane</keyword>
<dbReference type="PRINTS" id="PR00344">
    <property type="entry name" value="BCTRLSENSOR"/>
</dbReference>
<dbReference type="PROSITE" id="PS50112">
    <property type="entry name" value="PAS"/>
    <property type="match status" value="1"/>
</dbReference>
<feature type="domain" description="PAS" evidence="6">
    <location>
        <begin position="156"/>
        <end position="229"/>
    </location>
</feature>
<dbReference type="InterPro" id="IPR036890">
    <property type="entry name" value="HATPase_C_sf"/>
</dbReference>
<name>A0A3B0W8T1_9ZZZZ</name>
<dbReference type="Pfam" id="PF08448">
    <property type="entry name" value="PAS_4"/>
    <property type="match status" value="1"/>
</dbReference>
<dbReference type="InterPro" id="IPR035965">
    <property type="entry name" value="PAS-like_dom_sf"/>
</dbReference>
<dbReference type="PANTHER" id="PTHR43065">
    <property type="entry name" value="SENSOR HISTIDINE KINASE"/>
    <property type="match status" value="1"/>
</dbReference>
<dbReference type="Gene3D" id="3.30.565.10">
    <property type="entry name" value="Histidine kinase-like ATPase, C-terminal domain"/>
    <property type="match status" value="1"/>
</dbReference>
<protein>
    <submittedName>
        <fullName evidence="8">Sensory box histidine kinase/response regulator</fullName>
    </submittedName>
</protein>
<feature type="coiled-coil region" evidence="2">
    <location>
        <begin position="114"/>
        <end position="159"/>
    </location>
</feature>
<dbReference type="InterPro" id="IPR000700">
    <property type="entry name" value="PAS-assoc_C"/>
</dbReference>
<dbReference type="Pfam" id="PF00512">
    <property type="entry name" value="HisKA"/>
    <property type="match status" value="1"/>
</dbReference>
<evidence type="ECO:0000259" key="6">
    <source>
        <dbReference type="PROSITE" id="PS50112"/>
    </source>
</evidence>
<feature type="domain" description="Histidine kinase" evidence="4">
    <location>
        <begin position="299"/>
        <end position="517"/>
    </location>
</feature>
<dbReference type="Gene3D" id="3.30.450.20">
    <property type="entry name" value="PAS domain"/>
    <property type="match status" value="1"/>
</dbReference>
<sequence>MVVSWAPVEIIDSIGSILALLLAIGCLQQAWVWYRVHREDIFRHYILLFTIAIVVFAVSRSCGHLIKQILILSGREHIWHMLSPFSGAINTATFFVIFAFSLYYQRVKIIHTKLEEYKNNLEEMVALRTAELEETNFSLENEVTERQAIQKALEAERERLTVTLRSIGDGVITTDIEGRVILLNRVSEQLTGWTQEEAAGHPIAEVFNIIDESTRLPQENPVPKVLKYGQIVDLANHTALIDRNGVERSIADSGAPIRDRESRIIGVVLVFRDVTETKRLNEELNKTQKLESVGVLAGGIAHDFNNILTAIMGNLNLAQHLINPKDKIYPLLEAADKASRRAKTLTHQLLTFAKGGNPVKKTANLGRIIRETANFALHGSSVQCLYDIPNDLWLVDLDPGQMSQVIQNLIINARQAMSSGGRIMIKSSNISSPEKEMYPVLDPDGKYIKTTITDEGPGIPAAIVGQIFDPYFTTKEKGSGLGLAISHSIISKHGGFIKAASHNKGGTVFTIYLPVTTGEPGSQTSSITPQSAIKPASGELIMIMDDEKMIRNIAKMMLETNGFEVITVKDGEEALKVYKQYQKALKTVSAIIMDLTIPGGMGGKEAVTKILALDPRARVIASSGYSNDPVMTDFHSYGFCAAITKPYLINDLLSTVSQALS</sequence>
<dbReference type="InterPro" id="IPR001789">
    <property type="entry name" value="Sig_transdc_resp-reg_receiver"/>
</dbReference>
<gene>
    <name evidence="8" type="ORF">MNBD_DELTA03-461</name>
</gene>
<dbReference type="InterPro" id="IPR003594">
    <property type="entry name" value="HATPase_dom"/>
</dbReference>
<keyword evidence="8" id="KW-0808">Transferase</keyword>
<evidence type="ECO:0000256" key="1">
    <source>
        <dbReference type="ARBA" id="ARBA00022553"/>
    </source>
</evidence>
<feature type="domain" description="PAC" evidence="7">
    <location>
        <begin position="234"/>
        <end position="286"/>
    </location>
</feature>
<evidence type="ECO:0000259" key="4">
    <source>
        <dbReference type="PROSITE" id="PS50109"/>
    </source>
</evidence>
<dbReference type="InterPro" id="IPR004358">
    <property type="entry name" value="Sig_transdc_His_kin-like_C"/>
</dbReference>
<feature type="domain" description="Response regulatory" evidence="5">
    <location>
        <begin position="540"/>
        <end position="660"/>
    </location>
</feature>
<dbReference type="SUPFAM" id="SSF55874">
    <property type="entry name" value="ATPase domain of HSP90 chaperone/DNA topoisomerase II/histidine kinase"/>
    <property type="match status" value="1"/>
</dbReference>
<evidence type="ECO:0000313" key="8">
    <source>
        <dbReference type="EMBL" id="VAW40084.1"/>
    </source>
</evidence>
<organism evidence="8">
    <name type="scientific">hydrothermal vent metagenome</name>
    <dbReference type="NCBI Taxonomy" id="652676"/>
    <lineage>
        <taxon>unclassified sequences</taxon>
        <taxon>metagenomes</taxon>
        <taxon>ecological metagenomes</taxon>
    </lineage>
</organism>
<dbReference type="InterPro" id="IPR000014">
    <property type="entry name" value="PAS"/>
</dbReference>
<feature type="transmembrane region" description="Helical" evidence="3">
    <location>
        <begin position="78"/>
        <end position="104"/>
    </location>
</feature>
<dbReference type="NCBIfam" id="TIGR00229">
    <property type="entry name" value="sensory_box"/>
    <property type="match status" value="1"/>
</dbReference>
<dbReference type="SUPFAM" id="SSF55785">
    <property type="entry name" value="PYP-like sensor domain (PAS domain)"/>
    <property type="match status" value="1"/>
</dbReference>
<dbReference type="PROSITE" id="PS50109">
    <property type="entry name" value="HIS_KIN"/>
    <property type="match status" value="1"/>
</dbReference>
<dbReference type="SMART" id="SM00388">
    <property type="entry name" value="HisKA"/>
    <property type="match status" value="1"/>
</dbReference>
<dbReference type="InterPro" id="IPR003661">
    <property type="entry name" value="HisK_dim/P_dom"/>
</dbReference>
<evidence type="ECO:0000259" key="5">
    <source>
        <dbReference type="PROSITE" id="PS50110"/>
    </source>
</evidence>
<dbReference type="SMART" id="SM00091">
    <property type="entry name" value="PAS"/>
    <property type="match status" value="1"/>
</dbReference>
<dbReference type="Pfam" id="PF00072">
    <property type="entry name" value="Response_reg"/>
    <property type="match status" value="1"/>
</dbReference>
<proteinExistence type="predicted"/>
<keyword evidence="8" id="KW-0418">Kinase</keyword>
<dbReference type="SUPFAM" id="SSF52172">
    <property type="entry name" value="CheY-like"/>
    <property type="match status" value="1"/>
</dbReference>
<dbReference type="InterPro" id="IPR005467">
    <property type="entry name" value="His_kinase_dom"/>
</dbReference>
<dbReference type="Gene3D" id="1.10.287.130">
    <property type="match status" value="1"/>
</dbReference>
<feature type="transmembrane region" description="Helical" evidence="3">
    <location>
        <begin position="46"/>
        <end position="66"/>
    </location>
</feature>
<dbReference type="InterPro" id="IPR036097">
    <property type="entry name" value="HisK_dim/P_sf"/>
</dbReference>
<dbReference type="InterPro" id="IPR011006">
    <property type="entry name" value="CheY-like_superfamily"/>
</dbReference>
<dbReference type="SMART" id="SM00448">
    <property type="entry name" value="REC"/>
    <property type="match status" value="1"/>
</dbReference>
<dbReference type="PROSITE" id="PS50110">
    <property type="entry name" value="RESPONSE_REGULATORY"/>
    <property type="match status" value="1"/>
</dbReference>
<dbReference type="EMBL" id="UOEX01000318">
    <property type="protein sequence ID" value="VAW40084.1"/>
    <property type="molecule type" value="Genomic_DNA"/>
</dbReference>
<accession>A0A3B0W8T1</accession>
<dbReference type="CDD" id="cd00082">
    <property type="entry name" value="HisKA"/>
    <property type="match status" value="1"/>
</dbReference>
<keyword evidence="2" id="KW-0175">Coiled coil</keyword>
<dbReference type="Pfam" id="PF02518">
    <property type="entry name" value="HATPase_c"/>
    <property type="match status" value="1"/>
</dbReference>
<dbReference type="PROSITE" id="PS50113">
    <property type="entry name" value="PAC"/>
    <property type="match status" value="1"/>
</dbReference>
<dbReference type="InterPro" id="IPR013656">
    <property type="entry name" value="PAS_4"/>
</dbReference>
<feature type="transmembrane region" description="Helical" evidence="3">
    <location>
        <begin position="14"/>
        <end position="34"/>
    </location>
</feature>
<evidence type="ECO:0000256" key="3">
    <source>
        <dbReference type="SAM" id="Phobius"/>
    </source>
</evidence>
<dbReference type="AlphaFoldDB" id="A0A3B0W8T1"/>
<reference evidence="8" key="1">
    <citation type="submission" date="2018-06" db="EMBL/GenBank/DDBJ databases">
        <authorList>
            <person name="Zhirakovskaya E."/>
        </authorList>
    </citation>
    <scope>NUCLEOTIDE SEQUENCE</scope>
</reference>
<dbReference type="CDD" id="cd00130">
    <property type="entry name" value="PAS"/>
    <property type="match status" value="1"/>
</dbReference>
<dbReference type="GO" id="GO:0000155">
    <property type="term" value="F:phosphorelay sensor kinase activity"/>
    <property type="evidence" value="ECO:0007669"/>
    <property type="project" value="InterPro"/>
</dbReference>
<dbReference type="PANTHER" id="PTHR43065:SF42">
    <property type="entry name" value="TWO-COMPONENT SENSOR PPRA"/>
    <property type="match status" value="1"/>
</dbReference>
<keyword evidence="1" id="KW-0597">Phosphoprotein</keyword>
<evidence type="ECO:0000259" key="7">
    <source>
        <dbReference type="PROSITE" id="PS50113"/>
    </source>
</evidence>
<keyword evidence="3" id="KW-0472">Membrane</keyword>
<keyword evidence="3" id="KW-1133">Transmembrane helix</keyword>
<evidence type="ECO:0000256" key="2">
    <source>
        <dbReference type="SAM" id="Coils"/>
    </source>
</evidence>
<dbReference type="SUPFAM" id="SSF47384">
    <property type="entry name" value="Homodimeric domain of signal transducing histidine kinase"/>
    <property type="match status" value="1"/>
</dbReference>
<dbReference type="SMART" id="SM00387">
    <property type="entry name" value="HATPase_c"/>
    <property type="match status" value="1"/>
</dbReference>
<dbReference type="Gene3D" id="3.40.50.2300">
    <property type="match status" value="1"/>
</dbReference>